<dbReference type="GO" id="GO:0005524">
    <property type="term" value="F:ATP binding"/>
    <property type="evidence" value="ECO:0007669"/>
    <property type="project" value="UniProtKB-KW"/>
</dbReference>
<keyword evidence="3" id="KW-0238">DNA-binding</keyword>
<organism evidence="6 7">
    <name type="scientific">Shouchella lonarensis</name>
    <dbReference type="NCBI Taxonomy" id="1464122"/>
    <lineage>
        <taxon>Bacteria</taxon>
        <taxon>Bacillati</taxon>
        <taxon>Bacillota</taxon>
        <taxon>Bacilli</taxon>
        <taxon>Bacillales</taxon>
        <taxon>Bacillaceae</taxon>
        <taxon>Shouchella</taxon>
    </lineage>
</organism>
<evidence type="ECO:0000256" key="1">
    <source>
        <dbReference type="ARBA" id="ARBA00022741"/>
    </source>
</evidence>
<dbReference type="GO" id="GO:0006310">
    <property type="term" value="P:DNA recombination"/>
    <property type="evidence" value="ECO:0007669"/>
    <property type="project" value="TreeGrafter"/>
</dbReference>
<evidence type="ECO:0000256" key="3">
    <source>
        <dbReference type="ARBA" id="ARBA00023125"/>
    </source>
</evidence>
<dbReference type="GO" id="GO:0043138">
    <property type="term" value="F:3'-5' DNA helicase activity"/>
    <property type="evidence" value="ECO:0007669"/>
    <property type="project" value="TreeGrafter"/>
</dbReference>
<evidence type="ECO:0000259" key="5">
    <source>
        <dbReference type="PROSITE" id="PS51194"/>
    </source>
</evidence>
<proteinExistence type="predicted"/>
<keyword evidence="7" id="KW-1185">Reference proteome</keyword>
<evidence type="ECO:0000313" key="6">
    <source>
        <dbReference type="EMBL" id="SDB87995.1"/>
    </source>
</evidence>
<name>A0A1G6H255_9BACI</name>
<accession>A0A1G6H255</accession>
<dbReference type="InterPro" id="IPR027417">
    <property type="entry name" value="P-loop_NTPase"/>
</dbReference>
<dbReference type="PROSITE" id="PS51194">
    <property type="entry name" value="HELICASE_CTER"/>
    <property type="match status" value="1"/>
</dbReference>
<dbReference type="SMART" id="SM00490">
    <property type="entry name" value="HELICc"/>
    <property type="match status" value="1"/>
</dbReference>
<dbReference type="SUPFAM" id="SSF52540">
    <property type="entry name" value="P-loop containing nucleoside triphosphate hydrolases"/>
    <property type="match status" value="1"/>
</dbReference>
<feature type="domain" description="Helicase C-terminal" evidence="5">
    <location>
        <begin position="305"/>
        <end position="442"/>
    </location>
</feature>
<protein>
    <submittedName>
        <fullName evidence="6">Competence protein ComFA</fullName>
    </submittedName>
</protein>
<dbReference type="PROSITE" id="PS51192">
    <property type="entry name" value="HELICASE_ATP_BIND_1"/>
    <property type="match status" value="1"/>
</dbReference>
<dbReference type="GO" id="GO:0006270">
    <property type="term" value="P:DNA replication initiation"/>
    <property type="evidence" value="ECO:0007669"/>
    <property type="project" value="TreeGrafter"/>
</dbReference>
<dbReference type="EMBL" id="FMYM01000002">
    <property type="protein sequence ID" value="SDB87995.1"/>
    <property type="molecule type" value="Genomic_DNA"/>
</dbReference>
<dbReference type="Proteomes" id="UP000242662">
    <property type="component" value="Unassembled WGS sequence"/>
</dbReference>
<dbReference type="AlphaFoldDB" id="A0A1G6H255"/>
<dbReference type="InterPro" id="IPR014001">
    <property type="entry name" value="Helicase_ATP-bd"/>
</dbReference>
<dbReference type="Pfam" id="PF00271">
    <property type="entry name" value="Helicase_C"/>
    <property type="match status" value="1"/>
</dbReference>
<evidence type="ECO:0000313" key="7">
    <source>
        <dbReference type="Proteomes" id="UP000242662"/>
    </source>
</evidence>
<dbReference type="RefSeq" id="WP_090774805.1">
    <property type="nucleotide sequence ID" value="NZ_FMYM01000002.1"/>
</dbReference>
<dbReference type="Gene3D" id="3.40.50.300">
    <property type="entry name" value="P-loop containing nucleotide triphosphate hydrolases"/>
    <property type="match status" value="2"/>
</dbReference>
<dbReference type="GO" id="GO:0003677">
    <property type="term" value="F:DNA binding"/>
    <property type="evidence" value="ECO:0007669"/>
    <property type="project" value="UniProtKB-KW"/>
</dbReference>
<keyword evidence="2" id="KW-0067">ATP-binding</keyword>
<evidence type="ECO:0000259" key="4">
    <source>
        <dbReference type="PROSITE" id="PS51192"/>
    </source>
</evidence>
<evidence type="ECO:0000256" key="2">
    <source>
        <dbReference type="ARBA" id="ARBA00022840"/>
    </source>
</evidence>
<dbReference type="GO" id="GO:0016787">
    <property type="term" value="F:hydrolase activity"/>
    <property type="evidence" value="ECO:0007669"/>
    <property type="project" value="InterPro"/>
</dbReference>
<feature type="domain" description="Helicase ATP-binding" evidence="4">
    <location>
        <begin position="124"/>
        <end position="276"/>
    </location>
</feature>
<dbReference type="Pfam" id="PF04851">
    <property type="entry name" value="ResIII"/>
    <property type="match status" value="1"/>
</dbReference>
<reference evidence="7" key="1">
    <citation type="submission" date="2016-09" db="EMBL/GenBank/DDBJ databases">
        <authorList>
            <person name="Varghese N."/>
            <person name="Submissions S."/>
        </authorList>
    </citation>
    <scope>NUCLEOTIDE SEQUENCE [LARGE SCALE GENOMIC DNA]</scope>
    <source>
        <strain evidence="7">25nlg</strain>
    </source>
</reference>
<gene>
    <name evidence="6" type="ORF">SAMN05421737_102239</name>
</gene>
<sequence>MTNQAIRQCLAGRQLLETEVPFPKEVLHRSLHVNHQPALQSEFGHWHCRRCGNDEQALFYTHECARCKQQCTYCRYCIRLGKASSCTLLYTWVGALFSYRPLFSACAWRGTLTSAQAVAAKALVRAVEQAHVHLLWAVCGAGKTEVLYPALARSFALGYRVAIVAPRIDVIKELAPRLYEAFPKVSQSVWYAGSRKQPLHAQLVLATTHQLMRYQHAFDVVIVDEVDAFPYAYDERLQRAVERARKNVSAFILLSATPSRQIQKQYRFHQTKISRRFHGHDLPLPSLQWCGHWRKDLQQGKLPKKVRAWMMSHRIKPKMIFVPSVHILEQLSISLKRADMAHVAVHAQSQARHTDVALYRRGEVDCIVTTTILERGITIKGLQVAVLGAEDHIFTEAALVQISGRVGRNQAEPTGDIVFFHHGKTKAMKKAIAHIVSMNEEE</sequence>
<dbReference type="OrthoDB" id="2077914at2"/>
<dbReference type="PANTHER" id="PTHR30580">
    <property type="entry name" value="PRIMOSOMAL PROTEIN N"/>
    <property type="match status" value="1"/>
</dbReference>
<dbReference type="InterPro" id="IPR006935">
    <property type="entry name" value="Helicase/UvrB_N"/>
</dbReference>
<dbReference type="GO" id="GO:0006302">
    <property type="term" value="P:double-strand break repair"/>
    <property type="evidence" value="ECO:0007669"/>
    <property type="project" value="TreeGrafter"/>
</dbReference>
<dbReference type="PANTHER" id="PTHR30580:SF1">
    <property type="entry name" value="COMF OPERON PROTEIN 1"/>
    <property type="match status" value="1"/>
</dbReference>
<dbReference type="STRING" id="1464122.SAMN05421737_102239"/>
<dbReference type="InterPro" id="IPR001650">
    <property type="entry name" value="Helicase_C-like"/>
</dbReference>
<dbReference type="SMART" id="SM00487">
    <property type="entry name" value="DEXDc"/>
    <property type="match status" value="1"/>
</dbReference>
<keyword evidence="1" id="KW-0547">Nucleotide-binding</keyword>